<evidence type="ECO:0000313" key="3">
    <source>
        <dbReference type="EMBL" id="KAJ5080394.1"/>
    </source>
</evidence>
<feature type="domain" description="PSP proline-rich" evidence="2">
    <location>
        <begin position="290"/>
        <end position="343"/>
    </location>
</feature>
<feature type="compositionally biased region" description="Acidic residues" evidence="1">
    <location>
        <begin position="113"/>
        <end position="127"/>
    </location>
</feature>
<dbReference type="InterPro" id="IPR006568">
    <property type="entry name" value="PSP_pro-rich"/>
</dbReference>
<feature type="compositionally biased region" description="Basic residues" evidence="1">
    <location>
        <begin position="9"/>
        <end position="27"/>
    </location>
</feature>
<accession>A0A9Q0RHQ4</accession>
<evidence type="ECO:0000313" key="4">
    <source>
        <dbReference type="Proteomes" id="UP001149090"/>
    </source>
</evidence>
<feature type="compositionally biased region" description="Basic and acidic residues" evidence="1">
    <location>
        <begin position="52"/>
        <end position="63"/>
    </location>
</feature>
<feature type="compositionally biased region" description="Basic and acidic residues" evidence="1">
    <location>
        <begin position="426"/>
        <end position="449"/>
    </location>
</feature>
<dbReference type="OMA" id="KGEPIGQ"/>
<dbReference type="InterPro" id="IPR052584">
    <property type="entry name" value="U2_snRNP_Complex_Component"/>
</dbReference>
<dbReference type="PANTHER" id="PTHR12785">
    <property type="entry name" value="SPLICING FACTOR 3B"/>
    <property type="match status" value="1"/>
</dbReference>
<dbReference type="Pfam" id="PF04046">
    <property type="entry name" value="PSP"/>
    <property type="match status" value="1"/>
</dbReference>
<comment type="caution">
    <text evidence="3">The sequence shown here is derived from an EMBL/GenBank/DDBJ whole genome shotgun (WGS) entry which is preliminary data.</text>
</comment>
<feature type="region of interest" description="Disordered" evidence="1">
    <location>
        <begin position="94"/>
        <end position="132"/>
    </location>
</feature>
<dbReference type="OrthoDB" id="10260794at2759"/>
<dbReference type="AlphaFoldDB" id="A0A9Q0RHQ4"/>
<feature type="region of interest" description="Disordered" evidence="1">
    <location>
        <begin position="554"/>
        <end position="581"/>
    </location>
</feature>
<feature type="region of interest" description="Disordered" evidence="1">
    <location>
        <begin position="399"/>
        <end position="449"/>
    </location>
</feature>
<feature type="region of interest" description="Disordered" evidence="1">
    <location>
        <begin position="470"/>
        <end position="491"/>
    </location>
</feature>
<sequence length="581" mass="68743">MENQFKLSRNQKRNLKRKLRRKKKQLQKKQQQNQNENQNEKENQNQNQNQNEKLETNNAKEEQNQNQNQNLNLEIFYNNPSFKNILEKFNQESLEENQEKNYKDKEDKMKENSDDESDDISDDNDDNNFDKLTDDEKISKKKLKKNFRLTIAELKQLVRKPEVVELHDTNSRDPRLLIYLKSYRNTVPVPPHWSQKRKYLQGKKGFLKPPFKLPHFIEATGISKIRQSLNEKDDSKTLKQKGREKIQPKMGTIEIDYQILHDAFFKYQTKPSLTKHGDLYYERKEQEMKYKSKRPGELSSRLKEALGMPEGAPPPWLIHMQRYGPPPSYPNLKIPGLNAPIPVGAKYGYHPGGWGKCPVDEFGRPLYGGDVFGNMPNQILDQNFDTGIEKIHWGVLEEEFVSESESESESEDIDEKKEDEEIEDQEQLKTEEEKQKQKQRTDLNPEVFEKGITSIPIGFETPDMINLRKGKIKDKENQEEEKKQKSSIQKEEPTLYTVLEEKNTKIGKELVGSSHVYEIPQIQKDDIIINKQFHQQKEIENLKEVEMIIEEKEKEKEKEKLDEKEKKKKKKKKKEKYDFKF</sequence>
<organism evidence="3 4">
    <name type="scientific">Anaeramoeba ignava</name>
    <name type="common">Anaerobic marine amoeba</name>
    <dbReference type="NCBI Taxonomy" id="1746090"/>
    <lineage>
        <taxon>Eukaryota</taxon>
        <taxon>Metamonada</taxon>
        <taxon>Anaeramoebidae</taxon>
        <taxon>Anaeramoeba</taxon>
    </lineage>
</organism>
<feature type="compositionally biased region" description="Basic and acidic residues" evidence="1">
    <location>
        <begin position="473"/>
        <end position="491"/>
    </location>
</feature>
<feature type="compositionally biased region" description="Low complexity" evidence="1">
    <location>
        <begin position="28"/>
        <end position="37"/>
    </location>
</feature>
<dbReference type="Proteomes" id="UP001149090">
    <property type="component" value="Unassembled WGS sequence"/>
</dbReference>
<feature type="compositionally biased region" description="Basic and acidic residues" evidence="1">
    <location>
        <begin position="97"/>
        <end position="112"/>
    </location>
</feature>
<name>A0A9Q0RHQ4_ANAIG</name>
<evidence type="ECO:0000256" key="1">
    <source>
        <dbReference type="SAM" id="MobiDB-lite"/>
    </source>
</evidence>
<protein>
    <submittedName>
        <fullName evidence="3">Splicing factor 3b subunit 2</fullName>
    </submittedName>
</protein>
<dbReference type="GO" id="GO:0005634">
    <property type="term" value="C:nucleus"/>
    <property type="evidence" value="ECO:0007669"/>
    <property type="project" value="InterPro"/>
</dbReference>
<dbReference type="SMART" id="SM00581">
    <property type="entry name" value="PSP"/>
    <property type="match status" value="1"/>
</dbReference>
<feature type="compositionally biased region" description="Basic and acidic residues" evidence="1">
    <location>
        <begin position="554"/>
        <end position="565"/>
    </location>
</feature>
<keyword evidence="4" id="KW-1185">Reference proteome</keyword>
<feature type="region of interest" description="Disordered" evidence="1">
    <location>
        <begin position="1"/>
        <end position="66"/>
    </location>
</feature>
<gene>
    <name evidence="3" type="ORF">M0811_03879</name>
</gene>
<dbReference type="Pfam" id="PF04037">
    <property type="entry name" value="DUF382"/>
    <property type="match status" value="1"/>
</dbReference>
<feature type="compositionally biased region" description="Acidic residues" evidence="1">
    <location>
        <begin position="399"/>
        <end position="425"/>
    </location>
</feature>
<evidence type="ECO:0000259" key="2">
    <source>
        <dbReference type="SMART" id="SM00581"/>
    </source>
</evidence>
<reference evidence="3" key="1">
    <citation type="submission" date="2022-10" db="EMBL/GenBank/DDBJ databases">
        <title>Novel sulphate-reducing endosymbionts in the free-living metamonad Anaeramoeba.</title>
        <authorList>
            <person name="Jerlstrom-Hultqvist J."/>
            <person name="Cepicka I."/>
            <person name="Gallot-Lavallee L."/>
            <person name="Salas-Leiva D."/>
            <person name="Curtis B.A."/>
            <person name="Zahonova K."/>
            <person name="Pipaliya S."/>
            <person name="Dacks J."/>
            <person name="Roger A.J."/>
        </authorList>
    </citation>
    <scope>NUCLEOTIDE SEQUENCE</scope>
    <source>
        <strain evidence="3">BMAN</strain>
    </source>
</reference>
<proteinExistence type="predicted"/>
<dbReference type="PANTHER" id="PTHR12785:SF6">
    <property type="entry name" value="SPLICING FACTOR 3B SUBUNIT 2"/>
    <property type="match status" value="1"/>
</dbReference>
<dbReference type="EMBL" id="JAPDFW010000011">
    <property type="protein sequence ID" value="KAJ5080394.1"/>
    <property type="molecule type" value="Genomic_DNA"/>
</dbReference>
<dbReference type="InterPro" id="IPR007180">
    <property type="entry name" value="DUF382"/>
</dbReference>